<evidence type="ECO:0000313" key="3">
    <source>
        <dbReference type="EMBL" id="KAF5379750.1"/>
    </source>
</evidence>
<feature type="compositionally biased region" description="Polar residues" evidence="1">
    <location>
        <begin position="319"/>
        <end position="329"/>
    </location>
</feature>
<protein>
    <submittedName>
        <fullName evidence="3">Uncharacterized protein</fullName>
    </submittedName>
</protein>
<evidence type="ECO:0000313" key="4">
    <source>
        <dbReference type="Proteomes" id="UP000565441"/>
    </source>
</evidence>
<dbReference type="OrthoDB" id="2142213at2759"/>
<dbReference type="AlphaFoldDB" id="A0A8H5HAR8"/>
<dbReference type="EMBL" id="JAACJP010000015">
    <property type="protein sequence ID" value="KAF5379750.1"/>
    <property type="molecule type" value="Genomic_DNA"/>
</dbReference>
<proteinExistence type="predicted"/>
<sequence length="365" mass="38363">MAPFPKLVFLPFLLLLLLLSSIFSSGSAAPLLTRPPPRIRRDAPPTPLTLQAQQQSFSTFTLSPLLLLPQSTIQPLPSIPTTCALHNSPTPQSECPTYFEAANVTYDDCGDAWTVCRCSTADLSMDGAVEQLGRVPVGLRRYVATVLVLPGGPAPRAYTLTDGEVHVFGDPGVDAWVHEAAHALDWATGSPHSGSEGWLGALAEDSCVPDVYSATSAGEDFAQVVVLKTYALLHSDTLPPGWTPDCMAHQLAYLAALPLFTWSTLFANTCAIEGDGADTFSRHSTPPPTLPTRIQPTFPPEAQTQTLPLAAAAAAAAPETNTGMGTESPPSGPKQDNAAAPPLRGGWQLALVVACGVVLSGSFLC</sequence>
<feature type="chain" id="PRO_5034439448" evidence="2">
    <location>
        <begin position="29"/>
        <end position="365"/>
    </location>
</feature>
<keyword evidence="4" id="KW-1185">Reference proteome</keyword>
<name>A0A8H5HAR8_9AGAR</name>
<keyword evidence="2" id="KW-0732">Signal</keyword>
<reference evidence="3 4" key="1">
    <citation type="journal article" date="2020" name="ISME J.">
        <title>Uncovering the hidden diversity of litter-decomposition mechanisms in mushroom-forming fungi.</title>
        <authorList>
            <person name="Floudas D."/>
            <person name="Bentzer J."/>
            <person name="Ahren D."/>
            <person name="Johansson T."/>
            <person name="Persson P."/>
            <person name="Tunlid A."/>
        </authorList>
    </citation>
    <scope>NUCLEOTIDE SEQUENCE [LARGE SCALE GENOMIC DNA]</scope>
    <source>
        <strain evidence="3 4">CBS 661.87</strain>
    </source>
</reference>
<comment type="caution">
    <text evidence="3">The sequence shown here is derived from an EMBL/GenBank/DDBJ whole genome shotgun (WGS) entry which is preliminary data.</text>
</comment>
<accession>A0A8H5HAR8</accession>
<evidence type="ECO:0000256" key="1">
    <source>
        <dbReference type="SAM" id="MobiDB-lite"/>
    </source>
</evidence>
<organism evidence="3 4">
    <name type="scientific">Tricholomella constricta</name>
    <dbReference type="NCBI Taxonomy" id="117010"/>
    <lineage>
        <taxon>Eukaryota</taxon>
        <taxon>Fungi</taxon>
        <taxon>Dikarya</taxon>
        <taxon>Basidiomycota</taxon>
        <taxon>Agaricomycotina</taxon>
        <taxon>Agaricomycetes</taxon>
        <taxon>Agaricomycetidae</taxon>
        <taxon>Agaricales</taxon>
        <taxon>Tricholomatineae</taxon>
        <taxon>Lyophyllaceae</taxon>
        <taxon>Tricholomella</taxon>
    </lineage>
</organism>
<gene>
    <name evidence="3" type="ORF">D9615_005811</name>
</gene>
<evidence type="ECO:0000256" key="2">
    <source>
        <dbReference type="SAM" id="SignalP"/>
    </source>
</evidence>
<dbReference type="Proteomes" id="UP000565441">
    <property type="component" value="Unassembled WGS sequence"/>
</dbReference>
<feature type="region of interest" description="Disordered" evidence="1">
    <location>
        <begin position="311"/>
        <end position="340"/>
    </location>
</feature>
<feature type="signal peptide" evidence="2">
    <location>
        <begin position="1"/>
        <end position="28"/>
    </location>
</feature>
<dbReference type="SUPFAM" id="SSF55486">
    <property type="entry name" value="Metalloproteases ('zincins'), catalytic domain"/>
    <property type="match status" value="1"/>
</dbReference>